<dbReference type="AlphaFoldDB" id="A0ABD3EN07"/>
<feature type="transmembrane region" description="Helical" evidence="1">
    <location>
        <begin position="28"/>
        <end position="48"/>
    </location>
</feature>
<proteinExistence type="predicted"/>
<name>A0ABD3EN07_9LAMI</name>
<keyword evidence="1" id="KW-0812">Transmembrane</keyword>
<protein>
    <recommendedName>
        <fullName evidence="4">MATE efflux family protein</fullName>
    </recommendedName>
</protein>
<dbReference type="EMBL" id="JAVIJP010000005">
    <property type="protein sequence ID" value="KAL3654454.1"/>
    <property type="molecule type" value="Genomic_DNA"/>
</dbReference>
<evidence type="ECO:0008006" key="4">
    <source>
        <dbReference type="Google" id="ProtNLM"/>
    </source>
</evidence>
<comment type="caution">
    <text evidence="2">The sequence shown here is derived from an EMBL/GenBank/DDBJ whole genome shotgun (WGS) entry which is preliminary data.</text>
</comment>
<sequence length="86" mass="9275">MEEGLLSRESKTEVKVGWREIETEMMKLGYLAGPMVAVTLSFYLIQAISLTNMVGHLSELSLSSTAIALSLTGVTGFSVLLGYVCT</sequence>
<reference evidence="3" key="1">
    <citation type="journal article" date="2024" name="IScience">
        <title>Strigolactones Initiate the Formation of Haustorium-like Structures in Castilleja.</title>
        <authorList>
            <person name="Buerger M."/>
            <person name="Peterson D."/>
            <person name="Chory J."/>
        </authorList>
    </citation>
    <scope>NUCLEOTIDE SEQUENCE [LARGE SCALE GENOMIC DNA]</scope>
</reference>
<dbReference type="Proteomes" id="UP001632038">
    <property type="component" value="Unassembled WGS sequence"/>
</dbReference>
<evidence type="ECO:0000313" key="3">
    <source>
        <dbReference type="Proteomes" id="UP001632038"/>
    </source>
</evidence>
<accession>A0ABD3EN07</accession>
<organism evidence="2 3">
    <name type="scientific">Castilleja foliolosa</name>
    <dbReference type="NCBI Taxonomy" id="1961234"/>
    <lineage>
        <taxon>Eukaryota</taxon>
        <taxon>Viridiplantae</taxon>
        <taxon>Streptophyta</taxon>
        <taxon>Embryophyta</taxon>
        <taxon>Tracheophyta</taxon>
        <taxon>Spermatophyta</taxon>
        <taxon>Magnoliopsida</taxon>
        <taxon>eudicotyledons</taxon>
        <taxon>Gunneridae</taxon>
        <taxon>Pentapetalae</taxon>
        <taxon>asterids</taxon>
        <taxon>lamiids</taxon>
        <taxon>Lamiales</taxon>
        <taxon>Orobanchaceae</taxon>
        <taxon>Pedicularideae</taxon>
        <taxon>Castillejinae</taxon>
        <taxon>Castilleja</taxon>
    </lineage>
</organism>
<evidence type="ECO:0000256" key="1">
    <source>
        <dbReference type="SAM" id="Phobius"/>
    </source>
</evidence>
<keyword evidence="3" id="KW-1185">Reference proteome</keyword>
<evidence type="ECO:0000313" key="2">
    <source>
        <dbReference type="EMBL" id="KAL3654454.1"/>
    </source>
</evidence>
<feature type="transmembrane region" description="Helical" evidence="1">
    <location>
        <begin position="60"/>
        <end position="84"/>
    </location>
</feature>
<gene>
    <name evidence="2" type="ORF">CASFOL_004135</name>
</gene>
<keyword evidence="1" id="KW-0472">Membrane</keyword>
<keyword evidence="1" id="KW-1133">Transmembrane helix</keyword>